<dbReference type="OrthoDB" id="5984008at2759"/>
<name>A0A8S3Y5L6_PARAO</name>
<reference evidence="1" key="1">
    <citation type="submission" date="2021-04" db="EMBL/GenBank/DDBJ databases">
        <authorList>
            <person name="Tunstrom K."/>
        </authorList>
    </citation>
    <scope>NUCLEOTIDE SEQUENCE</scope>
</reference>
<gene>
    <name evidence="1" type="ORF">PAPOLLO_LOCUS25151</name>
</gene>
<dbReference type="EMBL" id="CAJQZP010001507">
    <property type="protein sequence ID" value="CAG5051677.1"/>
    <property type="molecule type" value="Genomic_DNA"/>
</dbReference>
<evidence type="ECO:0000313" key="2">
    <source>
        <dbReference type="Proteomes" id="UP000691718"/>
    </source>
</evidence>
<evidence type="ECO:0000313" key="1">
    <source>
        <dbReference type="EMBL" id="CAG5051677.1"/>
    </source>
</evidence>
<keyword evidence="2" id="KW-1185">Reference proteome</keyword>
<organism evidence="1 2">
    <name type="scientific">Parnassius apollo</name>
    <name type="common">Apollo butterfly</name>
    <name type="synonym">Papilio apollo</name>
    <dbReference type="NCBI Taxonomy" id="110799"/>
    <lineage>
        <taxon>Eukaryota</taxon>
        <taxon>Metazoa</taxon>
        <taxon>Ecdysozoa</taxon>
        <taxon>Arthropoda</taxon>
        <taxon>Hexapoda</taxon>
        <taxon>Insecta</taxon>
        <taxon>Pterygota</taxon>
        <taxon>Neoptera</taxon>
        <taxon>Endopterygota</taxon>
        <taxon>Lepidoptera</taxon>
        <taxon>Glossata</taxon>
        <taxon>Ditrysia</taxon>
        <taxon>Papilionoidea</taxon>
        <taxon>Papilionidae</taxon>
        <taxon>Parnassiinae</taxon>
        <taxon>Parnassini</taxon>
        <taxon>Parnassius</taxon>
        <taxon>Parnassius</taxon>
    </lineage>
</organism>
<sequence>MDSVSVKFIKNETIEKLVTTVFEKQYDINGSHSLGQVTFDLDINKSNITKLEITADSNDNDEFNTTKQNKCDNIVNTITEEPIFETNSLNSIYLNNIYSSVTTNLIEDNVSIENIDSNGVSLFDIVRNDCGGAKMCSDFSENWNSKNTITIGFLSAYGYSQVSIRNILCL</sequence>
<proteinExistence type="predicted"/>
<accession>A0A8S3Y5L6</accession>
<protein>
    <submittedName>
        <fullName evidence="1">(apollo) hypothetical protein</fullName>
    </submittedName>
</protein>
<comment type="caution">
    <text evidence="1">The sequence shown here is derived from an EMBL/GenBank/DDBJ whole genome shotgun (WGS) entry which is preliminary data.</text>
</comment>
<dbReference type="Proteomes" id="UP000691718">
    <property type="component" value="Unassembled WGS sequence"/>
</dbReference>
<dbReference type="AlphaFoldDB" id="A0A8S3Y5L6"/>